<organism evidence="2 3">
    <name type="scientific">Zizania palustris</name>
    <name type="common">Northern wild rice</name>
    <dbReference type="NCBI Taxonomy" id="103762"/>
    <lineage>
        <taxon>Eukaryota</taxon>
        <taxon>Viridiplantae</taxon>
        <taxon>Streptophyta</taxon>
        <taxon>Embryophyta</taxon>
        <taxon>Tracheophyta</taxon>
        <taxon>Spermatophyta</taxon>
        <taxon>Magnoliopsida</taxon>
        <taxon>Liliopsida</taxon>
        <taxon>Poales</taxon>
        <taxon>Poaceae</taxon>
        <taxon>BOP clade</taxon>
        <taxon>Oryzoideae</taxon>
        <taxon>Oryzeae</taxon>
        <taxon>Zizaniinae</taxon>
        <taxon>Zizania</taxon>
    </lineage>
</organism>
<proteinExistence type="predicted"/>
<feature type="region of interest" description="Disordered" evidence="1">
    <location>
        <begin position="73"/>
        <end position="119"/>
    </location>
</feature>
<comment type="caution">
    <text evidence="2">The sequence shown here is derived from an EMBL/GenBank/DDBJ whole genome shotgun (WGS) entry which is preliminary data.</text>
</comment>
<keyword evidence="3" id="KW-1185">Reference proteome</keyword>
<evidence type="ECO:0000313" key="3">
    <source>
        <dbReference type="Proteomes" id="UP000729402"/>
    </source>
</evidence>
<gene>
    <name evidence="2" type="ORF">GUJ93_ZPchr0008g13826</name>
</gene>
<dbReference type="Proteomes" id="UP000729402">
    <property type="component" value="Unassembled WGS sequence"/>
</dbReference>
<accession>A0A8J5RKB0</accession>
<reference evidence="2" key="2">
    <citation type="submission" date="2021-02" db="EMBL/GenBank/DDBJ databases">
        <authorList>
            <person name="Kimball J.A."/>
            <person name="Haas M.W."/>
            <person name="Macchietto M."/>
            <person name="Kono T."/>
            <person name="Duquette J."/>
            <person name="Shao M."/>
        </authorList>
    </citation>
    <scope>NUCLEOTIDE SEQUENCE</scope>
    <source>
        <tissue evidence="2">Fresh leaf tissue</tissue>
    </source>
</reference>
<dbReference type="EMBL" id="JAAALK010000290">
    <property type="protein sequence ID" value="KAG8047369.1"/>
    <property type="molecule type" value="Genomic_DNA"/>
</dbReference>
<feature type="compositionally biased region" description="Low complexity" evidence="1">
    <location>
        <begin position="86"/>
        <end position="96"/>
    </location>
</feature>
<evidence type="ECO:0000256" key="1">
    <source>
        <dbReference type="SAM" id="MobiDB-lite"/>
    </source>
</evidence>
<dbReference type="AlphaFoldDB" id="A0A8J5RKB0"/>
<sequence>MVEMEGLTMSSSSATRTAGFPGAAPPTSVDGPTLSAASTIAAETEGAGVGLCGIGTRTRWRGTWSSRRACVGHSQGALREPPSFPPLDAADSDPPSTRAQRRRRLACQTPPILAHAELA</sequence>
<protein>
    <submittedName>
        <fullName evidence="2">Uncharacterized protein</fullName>
    </submittedName>
</protein>
<evidence type="ECO:0000313" key="2">
    <source>
        <dbReference type="EMBL" id="KAG8047369.1"/>
    </source>
</evidence>
<reference evidence="2" key="1">
    <citation type="journal article" date="2021" name="bioRxiv">
        <title>Whole Genome Assembly and Annotation of Northern Wild Rice, Zizania palustris L., Supports a Whole Genome Duplication in the Zizania Genus.</title>
        <authorList>
            <person name="Haas M."/>
            <person name="Kono T."/>
            <person name="Macchietto M."/>
            <person name="Millas R."/>
            <person name="McGilp L."/>
            <person name="Shao M."/>
            <person name="Duquette J."/>
            <person name="Hirsch C.N."/>
            <person name="Kimball J."/>
        </authorList>
    </citation>
    <scope>NUCLEOTIDE SEQUENCE</scope>
    <source>
        <tissue evidence="2">Fresh leaf tissue</tissue>
    </source>
</reference>
<feature type="region of interest" description="Disordered" evidence="1">
    <location>
        <begin position="1"/>
        <end position="33"/>
    </location>
</feature>
<name>A0A8J5RKB0_ZIZPA</name>